<feature type="compositionally biased region" description="Low complexity" evidence="1">
    <location>
        <begin position="251"/>
        <end position="274"/>
    </location>
</feature>
<evidence type="ECO:0000256" key="1">
    <source>
        <dbReference type="SAM" id="MobiDB-lite"/>
    </source>
</evidence>
<keyword evidence="4" id="KW-1185">Reference proteome</keyword>
<feature type="region of interest" description="Disordered" evidence="1">
    <location>
        <begin position="230"/>
        <end position="285"/>
    </location>
</feature>
<gene>
    <name evidence="3" type="ORF">GLP40_32675</name>
</gene>
<dbReference type="RefSeq" id="WP_154791893.1">
    <property type="nucleotide sequence ID" value="NZ_WMBB01000027.1"/>
</dbReference>
<protein>
    <submittedName>
        <fullName evidence="3">Uncharacterized protein</fullName>
    </submittedName>
</protein>
<comment type="caution">
    <text evidence="3">The sequence shown here is derived from an EMBL/GenBank/DDBJ whole genome shotgun (WGS) entry which is preliminary data.</text>
</comment>
<sequence length="285" mass="28772">MSEAGRWRRSRSVLIASMLPVAVMLGTGVADASPDDTAPAPAAPPKTADWLSLRQYKHGQAHFRLPIELALLGGTPVGIAPPVDTRRGDRAAGPANPLADDGWTGVERVDAADSPDSPPVVDQKPIQAFCENIPVDPRRCTVTVLDAGVGATVGAGIAAAATVPFAVGVGIFGAIIGLVAGAPFVPTGLVVGPLVGAAVGAGVVAGPAALLGGALGASIGAIVGLTAPLPPTDDQTVPPADGQTAQRTDDQTVPQTDDQTVQQTDDQTVQQTDDQTVRQTDDETD</sequence>
<dbReference type="EMBL" id="WMBB01000027">
    <property type="protein sequence ID" value="MTE17477.1"/>
    <property type="molecule type" value="Genomic_DNA"/>
</dbReference>
<keyword evidence="2" id="KW-0732">Signal</keyword>
<feature type="chain" id="PRO_5026268702" evidence="2">
    <location>
        <begin position="33"/>
        <end position="285"/>
    </location>
</feature>
<organism evidence="3 4">
    <name type="scientific">Nocardia aurantiaca</name>
    <dbReference type="NCBI Taxonomy" id="2675850"/>
    <lineage>
        <taxon>Bacteria</taxon>
        <taxon>Bacillati</taxon>
        <taxon>Actinomycetota</taxon>
        <taxon>Actinomycetes</taxon>
        <taxon>Mycobacteriales</taxon>
        <taxon>Nocardiaceae</taxon>
        <taxon>Nocardia</taxon>
    </lineage>
</organism>
<proteinExistence type="predicted"/>
<evidence type="ECO:0000313" key="3">
    <source>
        <dbReference type="EMBL" id="MTE17477.1"/>
    </source>
</evidence>
<accession>A0A6I3L6F8</accession>
<evidence type="ECO:0000256" key="2">
    <source>
        <dbReference type="SAM" id="SignalP"/>
    </source>
</evidence>
<reference evidence="3 4" key="1">
    <citation type="submission" date="2019-11" db="EMBL/GenBank/DDBJ databases">
        <title>Nocardia sp. nov. CT2-14 isolated from soil.</title>
        <authorList>
            <person name="Kanchanasin P."/>
            <person name="Tanasupawat S."/>
            <person name="Yuki M."/>
            <person name="Kudo T."/>
        </authorList>
    </citation>
    <scope>NUCLEOTIDE SEQUENCE [LARGE SCALE GENOMIC DNA]</scope>
    <source>
        <strain evidence="3 4">CT2-14</strain>
    </source>
</reference>
<feature type="compositionally biased region" description="Basic and acidic residues" evidence="1">
    <location>
        <begin position="275"/>
        <end position="285"/>
    </location>
</feature>
<feature type="region of interest" description="Disordered" evidence="1">
    <location>
        <begin position="84"/>
        <end position="103"/>
    </location>
</feature>
<name>A0A6I3L6F8_9NOCA</name>
<evidence type="ECO:0000313" key="4">
    <source>
        <dbReference type="Proteomes" id="UP000432464"/>
    </source>
</evidence>
<dbReference type="Proteomes" id="UP000432464">
    <property type="component" value="Unassembled WGS sequence"/>
</dbReference>
<feature type="signal peptide" evidence="2">
    <location>
        <begin position="1"/>
        <end position="32"/>
    </location>
</feature>
<dbReference type="AlphaFoldDB" id="A0A6I3L6F8"/>